<sequence>MSAPEPSTPARPAVARTTPVEPARPSTALLTDRYELTMLQGALADGTAHRHCVFEVFTRRLPAGRRYGVLAGTGRLLEAIADFRFGPAELEWLASERVVDDRTLAFLEGYRFTGDIHGYAEGEVFFPGSPVLVVDGTFAEAVLLETLVLSILNYDSAVASAASRMTSAAVDRPVIEMGARRAHEAAAVAAARATVIAGFAATSNLEAGRRWGLPTTGTAAHAFTLLHDDEESAFVSQVASQGKGTTLLVDTYDVRKGVEAAVAAAGPGLGAVRLDSGDLLSLAQDVRRQLDQLGATGTKIVVTSDLDEYAIAALAAAPVDSYGVGTSVVTGSGAPTCGMVYKLVAREGADGVMAPVAKTSSSKVSVGGRKKAARRLDAQGRASEEVLVGGPDAAVAAWAPETVDLRPLQVPLVQAGAIDTRWTGPAGVNLAAERHRTSRAELPRGARRLSADEAAIPTVLVEIDG</sequence>
<evidence type="ECO:0000256" key="6">
    <source>
        <dbReference type="ARBA" id="ARBA00022642"/>
    </source>
</evidence>
<dbReference type="AlphaFoldDB" id="A0A7Y0M057"/>
<evidence type="ECO:0000256" key="5">
    <source>
        <dbReference type="ARBA" id="ARBA00022598"/>
    </source>
</evidence>
<dbReference type="GO" id="GO:0004516">
    <property type="term" value="F:nicotinate phosphoribosyltransferase activity"/>
    <property type="evidence" value="ECO:0007669"/>
    <property type="project" value="UniProtKB-UniRule"/>
</dbReference>
<dbReference type="PANTHER" id="PTHR11098">
    <property type="entry name" value="NICOTINATE PHOSPHORIBOSYLTRANSFERASE"/>
    <property type="match status" value="1"/>
</dbReference>
<dbReference type="Gene3D" id="3.20.20.70">
    <property type="entry name" value="Aldolase class I"/>
    <property type="match status" value="1"/>
</dbReference>
<organism evidence="12 13">
    <name type="scientific">Cellulomonas fimi</name>
    <dbReference type="NCBI Taxonomy" id="1708"/>
    <lineage>
        <taxon>Bacteria</taxon>
        <taxon>Bacillati</taxon>
        <taxon>Actinomycetota</taxon>
        <taxon>Actinomycetes</taxon>
        <taxon>Micrococcales</taxon>
        <taxon>Cellulomonadaceae</taxon>
        <taxon>Cellulomonas</taxon>
    </lineage>
</organism>
<evidence type="ECO:0000256" key="2">
    <source>
        <dbReference type="ARBA" id="ARBA00010897"/>
    </source>
</evidence>
<proteinExistence type="inferred from homology"/>
<dbReference type="EMBL" id="JABCJJ010000023">
    <property type="protein sequence ID" value="NMR21080.1"/>
    <property type="molecule type" value="Genomic_DNA"/>
</dbReference>
<dbReference type="GO" id="GO:0034355">
    <property type="term" value="P:NAD+ biosynthetic process via the salvage pathway"/>
    <property type="evidence" value="ECO:0007669"/>
    <property type="project" value="TreeGrafter"/>
</dbReference>
<keyword evidence="6 9" id="KW-0662">Pyridine nucleotide biosynthesis</keyword>
<dbReference type="InterPro" id="IPR036068">
    <property type="entry name" value="Nicotinate_pribotase-like_C"/>
</dbReference>
<evidence type="ECO:0000256" key="4">
    <source>
        <dbReference type="ARBA" id="ARBA00022553"/>
    </source>
</evidence>
<evidence type="ECO:0000313" key="12">
    <source>
        <dbReference type="EMBL" id="NMR21080.1"/>
    </source>
</evidence>
<evidence type="ECO:0000256" key="7">
    <source>
        <dbReference type="ARBA" id="ARBA00022679"/>
    </source>
</evidence>
<comment type="PTM">
    <text evidence="9">Transiently phosphorylated on a His residue during the reaction cycle. Phosphorylation strongly increases the affinity for substrates and increases the rate of nicotinate D-ribonucleotide production. Dephosphorylation regenerates the low-affinity form of the enzyme, leading to product release.</text>
</comment>
<keyword evidence="5 9" id="KW-0436">Ligase</keyword>
<evidence type="ECO:0000259" key="11">
    <source>
        <dbReference type="Pfam" id="PF17767"/>
    </source>
</evidence>
<dbReference type="InterPro" id="IPR013785">
    <property type="entry name" value="Aldolase_TIM"/>
</dbReference>
<dbReference type="UniPathway" id="UPA00253">
    <property type="reaction ID" value="UER00457"/>
</dbReference>
<comment type="function">
    <text evidence="9">Catalyzes the first step in the biosynthesis of NAD from nicotinic acid, the ATP-dependent synthesis of beta-nicotinate D-ribonucleotide from nicotinate and 5-phospho-D-ribose 1-phosphate.</text>
</comment>
<dbReference type="RefSeq" id="WP_169325459.1">
    <property type="nucleotide sequence ID" value="NZ_JABCJJ010000023.1"/>
</dbReference>
<dbReference type="NCBIfam" id="NF006698">
    <property type="entry name" value="PRK09243.1-5"/>
    <property type="match status" value="1"/>
</dbReference>
<dbReference type="NCBIfam" id="TIGR01513">
    <property type="entry name" value="NAPRTase_put"/>
    <property type="match status" value="1"/>
</dbReference>
<comment type="pathway">
    <text evidence="1 9">Cofactor biosynthesis; NAD(+) biosynthesis; nicotinate D-ribonucleotide from nicotinate: step 1/1.</text>
</comment>
<feature type="region of interest" description="Disordered" evidence="10">
    <location>
        <begin position="1"/>
        <end position="26"/>
    </location>
</feature>
<evidence type="ECO:0000256" key="8">
    <source>
        <dbReference type="ARBA" id="ARBA00048668"/>
    </source>
</evidence>
<dbReference type="GO" id="GO:0016757">
    <property type="term" value="F:glycosyltransferase activity"/>
    <property type="evidence" value="ECO:0007669"/>
    <property type="project" value="UniProtKB-KW"/>
</dbReference>
<evidence type="ECO:0000313" key="13">
    <source>
        <dbReference type="Proteomes" id="UP000562124"/>
    </source>
</evidence>
<dbReference type="Gene3D" id="3.20.140.10">
    <property type="entry name" value="nicotinate phosphoribosyltransferase"/>
    <property type="match status" value="1"/>
</dbReference>
<comment type="similarity">
    <text evidence="2 9">Belongs to the NAPRTase family.</text>
</comment>
<protein>
    <recommendedName>
        <fullName evidence="3 9">Nicotinate phosphoribosyltransferase</fullName>
        <ecNumber evidence="3 9">6.3.4.21</ecNumber>
    </recommendedName>
</protein>
<keyword evidence="7 9" id="KW-0808">Transferase</keyword>
<evidence type="ECO:0000256" key="10">
    <source>
        <dbReference type="SAM" id="MobiDB-lite"/>
    </source>
</evidence>
<evidence type="ECO:0000256" key="9">
    <source>
        <dbReference type="RuleBase" id="RU365100"/>
    </source>
</evidence>
<dbReference type="PIRSF" id="PIRSF000484">
    <property type="entry name" value="NAPRT"/>
    <property type="match status" value="1"/>
</dbReference>
<dbReference type="GO" id="GO:0005829">
    <property type="term" value="C:cytosol"/>
    <property type="evidence" value="ECO:0007669"/>
    <property type="project" value="TreeGrafter"/>
</dbReference>
<dbReference type="Proteomes" id="UP000562124">
    <property type="component" value="Unassembled WGS sequence"/>
</dbReference>
<name>A0A7Y0M057_CELFI</name>
<keyword evidence="12" id="KW-0328">Glycosyltransferase</keyword>
<comment type="catalytic activity">
    <reaction evidence="8 9">
        <text>5-phospho-alpha-D-ribose 1-diphosphate + nicotinate + ATP + H2O = nicotinate beta-D-ribonucleotide + ADP + phosphate + diphosphate</text>
        <dbReference type="Rhea" id="RHEA:36163"/>
        <dbReference type="ChEBI" id="CHEBI:15377"/>
        <dbReference type="ChEBI" id="CHEBI:30616"/>
        <dbReference type="ChEBI" id="CHEBI:32544"/>
        <dbReference type="ChEBI" id="CHEBI:33019"/>
        <dbReference type="ChEBI" id="CHEBI:43474"/>
        <dbReference type="ChEBI" id="CHEBI:57502"/>
        <dbReference type="ChEBI" id="CHEBI:58017"/>
        <dbReference type="ChEBI" id="CHEBI:456216"/>
        <dbReference type="EC" id="6.3.4.21"/>
    </reaction>
</comment>
<feature type="domain" description="Nicotinate phosphoribosyltransferase N-terminal" evidence="11">
    <location>
        <begin position="29"/>
        <end position="153"/>
    </location>
</feature>
<evidence type="ECO:0000256" key="1">
    <source>
        <dbReference type="ARBA" id="ARBA00004952"/>
    </source>
</evidence>
<dbReference type="InterPro" id="IPR007229">
    <property type="entry name" value="Nic_PRibTrfase-Fam"/>
</dbReference>
<keyword evidence="4" id="KW-0597">Phosphoprotein</keyword>
<dbReference type="PANTHER" id="PTHR11098:SF8">
    <property type="entry name" value="NICOTINATE PHOSPHORIBOSYLTRANSFERASE PNCB1"/>
    <property type="match status" value="1"/>
</dbReference>
<accession>A0A7Y0M057</accession>
<dbReference type="InterPro" id="IPR006405">
    <property type="entry name" value="Nic_PRibTrfase_pncB"/>
</dbReference>
<dbReference type="SUPFAM" id="SSF54675">
    <property type="entry name" value="Nicotinate/Quinolinate PRTase N-terminal domain-like"/>
    <property type="match status" value="1"/>
</dbReference>
<dbReference type="EC" id="6.3.4.21" evidence="3 9"/>
<dbReference type="Pfam" id="PF17767">
    <property type="entry name" value="NAPRTase_N"/>
    <property type="match status" value="1"/>
</dbReference>
<dbReference type="NCBIfam" id="NF009131">
    <property type="entry name" value="PRK12484.1"/>
    <property type="match status" value="1"/>
</dbReference>
<evidence type="ECO:0000256" key="3">
    <source>
        <dbReference type="ARBA" id="ARBA00013236"/>
    </source>
</evidence>
<comment type="caution">
    <text evidence="12">The sequence shown here is derived from an EMBL/GenBank/DDBJ whole genome shotgun (WGS) entry which is preliminary data.</text>
</comment>
<gene>
    <name evidence="12" type="ORF">HIR71_12755</name>
</gene>
<reference evidence="12 13" key="1">
    <citation type="submission" date="2020-04" db="EMBL/GenBank/DDBJ databases">
        <title>Sequencing and Assembly of C. fimi.</title>
        <authorList>
            <person name="Ramsey A.R."/>
        </authorList>
    </citation>
    <scope>NUCLEOTIDE SEQUENCE [LARGE SCALE GENOMIC DNA]</scope>
    <source>
        <strain evidence="12 13">SB</strain>
    </source>
</reference>
<dbReference type="InterPro" id="IPR040727">
    <property type="entry name" value="NAPRTase_N"/>
</dbReference>
<keyword evidence="13" id="KW-1185">Reference proteome</keyword>
<dbReference type="SUPFAM" id="SSF51690">
    <property type="entry name" value="Nicotinate/Quinolinate PRTase C-terminal domain-like"/>
    <property type="match status" value="1"/>
</dbReference>